<dbReference type="AlphaFoldDB" id="A0A1J7GJB0"/>
<dbReference type="Pfam" id="PF07734">
    <property type="entry name" value="FBA_1"/>
    <property type="match status" value="1"/>
</dbReference>
<dbReference type="EMBL" id="CM007372">
    <property type="protein sequence ID" value="OIW00540.1"/>
    <property type="molecule type" value="Genomic_DNA"/>
</dbReference>
<dbReference type="NCBIfam" id="TIGR01640">
    <property type="entry name" value="F_box_assoc_1"/>
    <property type="match status" value="1"/>
</dbReference>
<dbReference type="PANTHER" id="PTHR31672:SF13">
    <property type="entry name" value="F-BOX PROTEIN CPR30-LIKE"/>
    <property type="match status" value="1"/>
</dbReference>
<protein>
    <recommendedName>
        <fullName evidence="1">F-box associated beta-propeller type 1 domain-containing protein</fullName>
    </recommendedName>
</protein>
<dbReference type="Gramene" id="OIW00540">
    <property type="protein sequence ID" value="OIW00540"/>
    <property type="gene ID" value="TanjilG_24270"/>
</dbReference>
<dbReference type="PANTHER" id="PTHR31672">
    <property type="entry name" value="BNACNNG10540D PROTEIN"/>
    <property type="match status" value="1"/>
</dbReference>
<proteinExistence type="predicted"/>
<evidence type="ECO:0000259" key="1">
    <source>
        <dbReference type="Pfam" id="PF07734"/>
    </source>
</evidence>
<dbReference type="Proteomes" id="UP000188354">
    <property type="component" value="Chromosome LG12"/>
</dbReference>
<dbReference type="OMA" id="CLFWTEN"/>
<evidence type="ECO:0000313" key="2">
    <source>
        <dbReference type="EMBL" id="OIW00540.1"/>
    </source>
</evidence>
<evidence type="ECO:0000313" key="3">
    <source>
        <dbReference type="Proteomes" id="UP000188354"/>
    </source>
</evidence>
<organism evidence="2 3">
    <name type="scientific">Lupinus angustifolius</name>
    <name type="common">Narrow-leaved blue lupine</name>
    <dbReference type="NCBI Taxonomy" id="3871"/>
    <lineage>
        <taxon>Eukaryota</taxon>
        <taxon>Viridiplantae</taxon>
        <taxon>Streptophyta</taxon>
        <taxon>Embryophyta</taxon>
        <taxon>Tracheophyta</taxon>
        <taxon>Spermatophyta</taxon>
        <taxon>Magnoliopsida</taxon>
        <taxon>eudicotyledons</taxon>
        <taxon>Gunneridae</taxon>
        <taxon>Pentapetalae</taxon>
        <taxon>rosids</taxon>
        <taxon>fabids</taxon>
        <taxon>Fabales</taxon>
        <taxon>Fabaceae</taxon>
        <taxon>Papilionoideae</taxon>
        <taxon>50 kb inversion clade</taxon>
        <taxon>genistoids sensu lato</taxon>
        <taxon>core genistoids</taxon>
        <taxon>Genisteae</taxon>
        <taxon>Lupinus</taxon>
    </lineage>
</organism>
<feature type="domain" description="F-box associated beta-propeller type 1" evidence="1">
    <location>
        <begin position="14"/>
        <end position="241"/>
    </location>
</feature>
<gene>
    <name evidence="2" type="ORF">TanjilG_24270</name>
</gene>
<dbReference type="InterPro" id="IPR050796">
    <property type="entry name" value="SCF_F-box_component"/>
</dbReference>
<name>A0A1J7GJB0_LUPAN</name>
<sequence>MKQLKELNVPMVSDYDIGFKVIGTCNSLVCILHYSFNQSCCLSLWNPTTMQTKKILEPQNSALLPYKVPPNCLIGFYFNQYVNDYEVVRIHSFEDIDSACLDDSLSKVSVVRVEKYSLRSGLWREIECYGPSVTVNGILFWTENCVTLEEKRTLFWIAMEVSEKINHEVIIYFNFNHTKIGKIECPFKSKYCSEVYKKVAVYNDSLALLICSENKCMEQCLDLWVFHDNYEDFQCWSKVFTIGVFSRLEHPVGIWKDEVLMATPEVLHCGSGIIALLHGYDFVSRFSYNVFNYVENYVPF</sequence>
<dbReference type="InterPro" id="IPR017451">
    <property type="entry name" value="F-box-assoc_interact_dom"/>
</dbReference>
<keyword evidence="3" id="KW-1185">Reference proteome</keyword>
<accession>A0A1J7GJB0</accession>
<reference evidence="2 3" key="1">
    <citation type="journal article" date="2017" name="Plant Biotechnol. J.">
        <title>A comprehensive draft genome sequence for lupin (Lupinus angustifolius), an emerging health food: insights into plant-microbe interactions and legume evolution.</title>
        <authorList>
            <person name="Hane J.K."/>
            <person name="Ming Y."/>
            <person name="Kamphuis L.G."/>
            <person name="Nelson M.N."/>
            <person name="Garg G."/>
            <person name="Atkins C.A."/>
            <person name="Bayer P.E."/>
            <person name="Bravo A."/>
            <person name="Bringans S."/>
            <person name="Cannon S."/>
            <person name="Edwards D."/>
            <person name="Foley R."/>
            <person name="Gao L.L."/>
            <person name="Harrison M.J."/>
            <person name="Huang W."/>
            <person name="Hurgobin B."/>
            <person name="Li S."/>
            <person name="Liu C.W."/>
            <person name="McGrath A."/>
            <person name="Morahan G."/>
            <person name="Murray J."/>
            <person name="Weller J."/>
            <person name="Jian J."/>
            <person name="Singh K.B."/>
        </authorList>
    </citation>
    <scope>NUCLEOTIDE SEQUENCE [LARGE SCALE GENOMIC DNA]</scope>
    <source>
        <strain evidence="3">cv. Tanjil</strain>
        <tissue evidence="2">Whole plant</tissue>
    </source>
</reference>
<dbReference type="InterPro" id="IPR006527">
    <property type="entry name" value="F-box-assoc_dom_typ1"/>
</dbReference>